<dbReference type="InterPro" id="IPR027417">
    <property type="entry name" value="P-loop_NTPase"/>
</dbReference>
<organism evidence="4 5">
    <name type="scientific">Actinomadura luteofluorescens</name>
    <dbReference type="NCBI Taxonomy" id="46163"/>
    <lineage>
        <taxon>Bacteria</taxon>
        <taxon>Bacillati</taxon>
        <taxon>Actinomycetota</taxon>
        <taxon>Actinomycetes</taxon>
        <taxon>Streptosporangiales</taxon>
        <taxon>Thermomonosporaceae</taxon>
        <taxon>Actinomadura</taxon>
    </lineage>
</organism>
<dbReference type="CDD" id="cd06170">
    <property type="entry name" value="LuxR_C_like"/>
    <property type="match status" value="1"/>
</dbReference>
<dbReference type="GO" id="GO:0005737">
    <property type="term" value="C:cytoplasm"/>
    <property type="evidence" value="ECO:0007669"/>
    <property type="project" value="TreeGrafter"/>
</dbReference>
<keyword evidence="4" id="KW-0238">DNA-binding</keyword>
<dbReference type="GO" id="GO:0006355">
    <property type="term" value="P:regulation of DNA-templated transcription"/>
    <property type="evidence" value="ECO:0007669"/>
    <property type="project" value="InterPro"/>
</dbReference>
<dbReference type="InterPro" id="IPR011990">
    <property type="entry name" value="TPR-like_helical_dom_sf"/>
</dbReference>
<evidence type="ECO:0000313" key="5">
    <source>
        <dbReference type="Proteomes" id="UP000529783"/>
    </source>
</evidence>
<dbReference type="SUPFAM" id="SSF52540">
    <property type="entry name" value="P-loop containing nucleoside triphosphate hydrolases"/>
    <property type="match status" value="1"/>
</dbReference>
<protein>
    <submittedName>
        <fullName evidence="4">DNA-binding CsgD family transcriptional regulator</fullName>
    </submittedName>
</protein>
<name>A0A7Y9EQI4_9ACTN</name>
<dbReference type="SMART" id="SM00421">
    <property type="entry name" value="HTH_LUXR"/>
    <property type="match status" value="1"/>
</dbReference>
<evidence type="ECO:0000259" key="3">
    <source>
        <dbReference type="PROSITE" id="PS50043"/>
    </source>
</evidence>
<dbReference type="InterPro" id="IPR036388">
    <property type="entry name" value="WH-like_DNA-bd_sf"/>
</dbReference>
<gene>
    <name evidence="4" type="ORF">BJY14_007954</name>
</gene>
<keyword evidence="1" id="KW-0547">Nucleotide-binding</keyword>
<evidence type="ECO:0000256" key="2">
    <source>
        <dbReference type="ARBA" id="ARBA00022840"/>
    </source>
</evidence>
<dbReference type="InterPro" id="IPR016032">
    <property type="entry name" value="Sig_transdc_resp-reg_C-effctor"/>
</dbReference>
<dbReference type="PROSITE" id="PS50043">
    <property type="entry name" value="HTH_LUXR_2"/>
    <property type="match status" value="1"/>
</dbReference>
<sequence>MKVSKTDQECLPPFVGRREAVGVLEEAYAEARRGVPRAVFVTGEPGIGKSALLRRFQQTAPNATFLVGGCLDLGDAPSYAPFVGLLRSLVRQVGLDTLRSGLTTAVVNALAWLLPDFAEPLPPYEGTRARMFDAFLTLLEKLAREKPVVLMVEDVHWADQSTWDLLSYVVSNAPESPLLTIITYRNLPHGHPLRGPLAGLRQRDHVLQIELEGLPRAAVALQAAALLGRRPEEALLDNIMRRSCGNPLFVEALLQCSPGELPGGQIRDLLIAPVERLPAPTQRVLRVAAVGGAEVGHNVLSAVSELSEDDLEEALRPAVHQRILATDHDGYRFRHTLIVEAVYEGLLLPGERRRLHRRFAEAIERDPSLAPPVLCHAPGEVARHWAAAGEPVPALAATWQAARDGRDLLAHPERLRMLQRVLELWQLVDDPSKIIGVSRGDVLRDIVEAADDSGYIDLGMSLAADALDAARAEGDTRLEAQILERRARIRSRLGVAGVTSELEAALRLLPESPPSPLRTRLLSHLAQRLWAEGETREARDLSEQALKLAHETADAYSEANAGITLAGLVAEDDLEASRADFAAARELADRIGAPTLVITAYINETSVLEDLGHHAAAAETGRVGVRRAAEVGLARTLGVRVAACLSEALLSSGMWDEAVEVLSHALDLEPPRAYRATLLAVQGQILAARGNTESAARLLAEIRGLFDGKFETPANQFRQATFEATVLLQQGEAGSALNTVLDALEAYPAHLSPSRAWPMLAVGARALAEADVRARLLPARLHPQPRDGALKTLKGTVADTPIRSDADRAWCAAITASLAPTSDRWRAREEELGAWELAPQPYPLAWALLHSAEGLLARSSRAAAAEQLRRAADIAGSLGSQRLLGAVESLANRAQLSLAEPAGDEESETVGSKLGLTARESEVLRLVTLGRTNRQIANELFISTKTASVHVSRILTKMDAANRGEAAAMAHRLRIFEESA</sequence>
<dbReference type="Pfam" id="PF00196">
    <property type="entry name" value="GerE"/>
    <property type="match status" value="1"/>
</dbReference>
<dbReference type="SUPFAM" id="SSF46894">
    <property type="entry name" value="C-terminal effector domain of the bipartite response regulators"/>
    <property type="match status" value="1"/>
</dbReference>
<dbReference type="EMBL" id="JACCBA010000001">
    <property type="protein sequence ID" value="NYD51971.1"/>
    <property type="molecule type" value="Genomic_DNA"/>
</dbReference>
<dbReference type="GO" id="GO:0005524">
    <property type="term" value="F:ATP binding"/>
    <property type="evidence" value="ECO:0007669"/>
    <property type="project" value="UniProtKB-KW"/>
</dbReference>
<dbReference type="PANTHER" id="PTHR16305">
    <property type="entry name" value="TESTICULAR SOLUBLE ADENYLYL CYCLASE"/>
    <property type="match status" value="1"/>
</dbReference>
<reference evidence="4 5" key="1">
    <citation type="submission" date="2020-07" db="EMBL/GenBank/DDBJ databases">
        <title>Sequencing the genomes of 1000 actinobacteria strains.</title>
        <authorList>
            <person name="Klenk H.-P."/>
        </authorList>
    </citation>
    <scope>NUCLEOTIDE SEQUENCE [LARGE SCALE GENOMIC DNA]</scope>
    <source>
        <strain evidence="4 5">DSM 40398</strain>
    </source>
</reference>
<accession>A0A7Y9EQI4</accession>
<dbReference type="Gene3D" id="3.40.50.300">
    <property type="entry name" value="P-loop containing nucleotide triphosphate hydrolases"/>
    <property type="match status" value="1"/>
</dbReference>
<comment type="caution">
    <text evidence="4">The sequence shown here is derived from an EMBL/GenBank/DDBJ whole genome shotgun (WGS) entry which is preliminary data.</text>
</comment>
<keyword evidence="2" id="KW-0067">ATP-binding</keyword>
<dbReference type="InterPro" id="IPR041664">
    <property type="entry name" value="AAA_16"/>
</dbReference>
<dbReference type="GO" id="GO:0003677">
    <property type="term" value="F:DNA binding"/>
    <property type="evidence" value="ECO:0007669"/>
    <property type="project" value="UniProtKB-KW"/>
</dbReference>
<dbReference type="Pfam" id="PF13191">
    <property type="entry name" value="AAA_16"/>
    <property type="match status" value="1"/>
</dbReference>
<dbReference type="Proteomes" id="UP000529783">
    <property type="component" value="Unassembled WGS sequence"/>
</dbReference>
<keyword evidence="5" id="KW-1185">Reference proteome</keyword>
<dbReference type="RefSeq" id="WP_179848251.1">
    <property type="nucleotide sequence ID" value="NZ_JACCBA010000001.1"/>
</dbReference>
<dbReference type="PANTHER" id="PTHR16305:SF35">
    <property type="entry name" value="TRANSCRIPTIONAL ACTIVATOR DOMAIN"/>
    <property type="match status" value="1"/>
</dbReference>
<dbReference type="GO" id="GO:0004016">
    <property type="term" value="F:adenylate cyclase activity"/>
    <property type="evidence" value="ECO:0007669"/>
    <property type="project" value="TreeGrafter"/>
</dbReference>
<evidence type="ECO:0000313" key="4">
    <source>
        <dbReference type="EMBL" id="NYD51971.1"/>
    </source>
</evidence>
<dbReference type="PRINTS" id="PR00038">
    <property type="entry name" value="HTHLUXR"/>
</dbReference>
<proteinExistence type="predicted"/>
<evidence type="ECO:0000256" key="1">
    <source>
        <dbReference type="ARBA" id="ARBA00022741"/>
    </source>
</evidence>
<dbReference type="Gene3D" id="1.25.40.10">
    <property type="entry name" value="Tetratricopeptide repeat domain"/>
    <property type="match status" value="2"/>
</dbReference>
<dbReference type="InterPro" id="IPR000792">
    <property type="entry name" value="Tscrpt_reg_LuxR_C"/>
</dbReference>
<feature type="domain" description="HTH luxR-type" evidence="3">
    <location>
        <begin position="909"/>
        <end position="974"/>
    </location>
</feature>
<dbReference type="SUPFAM" id="SSF48452">
    <property type="entry name" value="TPR-like"/>
    <property type="match status" value="1"/>
</dbReference>
<dbReference type="Gene3D" id="1.10.10.10">
    <property type="entry name" value="Winged helix-like DNA-binding domain superfamily/Winged helix DNA-binding domain"/>
    <property type="match status" value="1"/>
</dbReference>
<dbReference type="AlphaFoldDB" id="A0A7Y9EQI4"/>